<dbReference type="InterPro" id="IPR000719">
    <property type="entry name" value="Prot_kinase_dom"/>
</dbReference>
<dbReference type="Gene3D" id="1.10.510.10">
    <property type="entry name" value="Transferase(Phosphotransferase) domain 1"/>
    <property type="match status" value="1"/>
</dbReference>
<feature type="compositionally biased region" description="Polar residues" evidence="8">
    <location>
        <begin position="1"/>
        <end position="20"/>
    </location>
</feature>
<keyword evidence="2 6" id="KW-0547">Nucleotide-binding</keyword>
<feature type="repeat" description="TPR" evidence="5">
    <location>
        <begin position="686"/>
        <end position="719"/>
    </location>
</feature>
<keyword evidence="7" id="KW-0175">Coiled coil</keyword>
<dbReference type="RefSeq" id="WP_106093514.1">
    <property type="nucleotide sequence ID" value="NZ_PVNL01000130.1"/>
</dbReference>
<evidence type="ECO:0000256" key="2">
    <source>
        <dbReference type="ARBA" id="ARBA00022741"/>
    </source>
</evidence>
<dbReference type="InterPro" id="IPR017441">
    <property type="entry name" value="Protein_kinase_ATP_BS"/>
</dbReference>
<comment type="caution">
    <text evidence="10">The sequence shown here is derived from an EMBL/GenBank/DDBJ whole genome shotgun (WGS) entry which is preliminary data.</text>
</comment>
<feature type="domain" description="Protein kinase" evidence="9">
    <location>
        <begin position="38"/>
        <end position="301"/>
    </location>
</feature>
<keyword evidence="4 6" id="KW-0067">ATP-binding</keyword>
<evidence type="ECO:0000256" key="4">
    <source>
        <dbReference type="ARBA" id="ARBA00022840"/>
    </source>
</evidence>
<keyword evidence="10" id="KW-0418">Kinase</keyword>
<dbReference type="EC" id="2.7.11.1" evidence="10"/>
<evidence type="ECO:0000256" key="5">
    <source>
        <dbReference type="PROSITE-ProRule" id="PRU00339"/>
    </source>
</evidence>
<feature type="coiled-coil region" evidence="7">
    <location>
        <begin position="916"/>
        <end position="943"/>
    </location>
</feature>
<dbReference type="PROSITE" id="PS50011">
    <property type="entry name" value="PROTEIN_KINASE_DOM"/>
    <property type="match status" value="1"/>
</dbReference>
<dbReference type="EMBL" id="PVNL01000130">
    <property type="protein sequence ID" value="PRP97342.1"/>
    <property type="molecule type" value="Genomic_DNA"/>
</dbReference>
<proteinExistence type="predicted"/>
<dbReference type="InterPro" id="IPR008271">
    <property type="entry name" value="Ser/Thr_kinase_AS"/>
</dbReference>
<dbReference type="InterPro" id="IPR011990">
    <property type="entry name" value="TPR-like_helical_dom_sf"/>
</dbReference>
<accession>A0A2S9XWW7</accession>
<feature type="repeat" description="TPR" evidence="5">
    <location>
        <begin position="770"/>
        <end position="803"/>
    </location>
</feature>
<keyword evidence="1" id="KW-0677">Repeat</keyword>
<dbReference type="GO" id="GO:0004674">
    <property type="term" value="F:protein serine/threonine kinase activity"/>
    <property type="evidence" value="ECO:0007669"/>
    <property type="project" value="UniProtKB-EC"/>
</dbReference>
<evidence type="ECO:0000256" key="8">
    <source>
        <dbReference type="SAM" id="MobiDB-lite"/>
    </source>
</evidence>
<keyword evidence="10" id="KW-0808">Transferase</keyword>
<dbReference type="Gene3D" id="1.25.40.10">
    <property type="entry name" value="Tetratricopeptide repeat domain"/>
    <property type="match status" value="3"/>
</dbReference>
<evidence type="ECO:0000256" key="3">
    <source>
        <dbReference type="ARBA" id="ARBA00022803"/>
    </source>
</evidence>
<dbReference type="PROSITE" id="PS00107">
    <property type="entry name" value="PROTEIN_KINASE_ATP"/>
    <property type="match status" value="1"/>
</dbReference>
<organism evidence="10 11">
    <name type="scientific">Enhygromyxa salina</name>
    <dbReference type="NCBI Taxonomy" id="215803"/>
    <lineage>
        <taxon>Bacteria</taxon>
        <taxon>Pseudomonadati</taxon>
        <taxon>Myxococcota</taxon>
        <taxon>Polyangia</taxon>
        <taxon>Nannocystales</taxon>
        <taxon>Nannocystaceae</taxon>
        <taxon>Enhygromyxa</taxon>
    </lineage>
</organism>
<dbReference type="InterPro" id="IPR019734">
    <property type="entry name" value="TPR_rpt"/>
</dbReference>
<name>A0A2S9XWW7_9BACT</name>
<dbReference type="OrthoDB" id="9801841at2"/>
<feature type="region of interest" description="Disordered" evidence="8">
    <location>
        <begin position="1"/>
        <end position="31"/>
    </location>
</feature>
<evidence type="ECO:0000256" key="7">
    <source>
        <dbReference type="SAM" id="Coils"/>
    </source>
</evidence>
<dbReference type="GO" id="GO:0005524">
    <property type="term" value="F:ATP binding"/>
    <property type="evidence" value="ECO:0007669"/>
    <property type="project" value="UniProtKB-UniRule"/>
</dbReference>
<evidence type="ECO:0000313" key="10">
    <source>
        <dbReference type="EMBL" id="PRP97342.1"/>
    </source>
</evidence>
<dbReference type="InterPro" id="IPR011009">
    <property type="entry name" value="Kinase-like_dom_sf"/>
</dbReference>
<protein>
    <submittedName>
        <fullName evidence="10">Serine/threonine-protein kinase PrkC</fullName>
        <ecNumber evidence="10">2.7.11.1</ecNumber>
    </submittedName>
</protein>
<evidence type="ECO:0000259" key="9">
    <source>
        <dbReference type="PROSITE" id="PS50011"/>
    </source>
</evidence>
<dbReference type="Gene3D" id="3.30.200.20">
    <property type="entry name" value="Phosphorylase Kinase, domain 1"/>
    <property type="match status" value="1"/>
</dbReference>
<dbReference type="SMART" id="SM00028">
    <property type="entry name" value="TPR"/>
    <property type="match status" value="7"/>
</dbReference>
<dbReference type="Proteomes" id="UP000238823">
    <property type="component" value="Unassembled WGS sequence"/>
</dbReference>
<dbReference type="Pfam" id="PF00069">
    <property type="entry name" value="Pkinase"/>
    <property type="match status" value="1"/>
</dbReference>
<dbReference type="PANTHER" id="PTHR45641:SF19">
    <property type="entry name" value="NEPHROCYSTIN-3"/>
    <property type="match status" value="1"/>
</dbReference>
<dbReference type="PANTHER" id="PTHR45641">
    <property type="entry name" value="TETRATRICOPEPTIDE REPEAT PROTEIN (AFU_ORTHOLOGUE AFUA_6G03870)"/>
    <property type="match status" value="1"/>
</dbReference>
<reference evidence="10 11" key="1">
    <citation type="submission" date="2018-03" db="EMBL/GenBank/DDBJ databases">
        <title>Draft Genome Sequences of the Obligatory Marine Myxobacteria Enhygromyxa salina SWB007.</title>
        <authorList>
            <person name="Poehlein A."/>
            <person name="Moghaddam J.A."/>
            <person name="Harms H."/>
            <person name="Alanjari M."/>
            <person name="Koenig G.M."/>
            <person name="Daniel R."/>
            <person name="Schaeberle T.F."/>
        </authorList>
    </citation>
    <scope>NUCLEOTIDE SEQUENCE [LARGE SCALE GENOMIC DNA]</scope>
    <source>
        <strain evidence="10 11">SWB007</strain>
    </source>
</reference>
<dbReference type="Pfam" id="PF13424">
    <property type="entry name" value="TPR_12"/>
    <property type="match status" value="3"/>
</dbReference>
<evidence type="ECO:0000256" key="6">
    <source>
        <dbReference type="PROSITE-ProRule" id="PRU10141"/>
    </source>
</evidence>
<evidence type="ECO:0000256" key="1">
    <source>
        <dbReference type="ARBA" id="ARBA00022737"/>
    </source>
</evidence>
<dbReference type="SUPFAM" id="SSF48452">
    <property type="entry name" value="TPR-like"/>
    <property type="match status" value="3"/>
</dbReference>
<keyword evidence="3 5" id="KW-0802">TPR repeat</keyword>
<dbReference type="PROSITE" id="PS00108">
    <property type="entry name" value="PROTEIN_KINASE_ST"/>
    <property type="match status" value="1"/>
</dbReference>
<dbReference type="SUPFAM" id="SSF56112">
    <property type="entry name" value="Protein kinase-like (PK-like)"/>
    <property type="match status" value="1"/>
</dbReference>
<sequence length="951" mass="101978">MSSSTDETLNATLGPTTATTEPGPDLAEPRRGDEIGRYVVLERLGAGGMGVVFAAYDPELDRRVAVKLLRPRGRDQADARARLVREAQVLAKLADPNVVTVHDVGEHAGQVFLAMEHVRGVTLDARVGADQPWKATVDLLIQAGRGLAAAHEAGLVHRDFKPQNVMVSTKGRVRVMDFGLARIDGEVVDGESTARPGALTGTPAYMAPEQFAGHPADAASDQFAFCVTCFELLYGQRPFRGDTVPEIAASVTLAEIAPRPVGSGVPIWIHRIILRGLNRDPALRWPSMRELLAALERDPAITRTRWLTVTAVGLAVGVAIFGQYQASDRGMPAERAVQFCADLDQHLVGVWDPERRAATRAALLATDLPYASATWERVEAGLDAWSSAWVEHRSDACRATHVRKEQSEEVLDLRVKCLDARLRDLRATVELLADADAVVARRAVEVVGALGSIDECADVARLRARVPPPSDPEIAARIAELEGDLARAWASLSAGKYGHGVALAEPILAQARELGHPPFVARSLAVLGILRQQIEPNEQAAALLDEGYMLFVAHNMTAEASKVASYAAKLIGFDLARHTEGLTWARHAEALARAAEDDALLAAAHAARGEILNTAGQPQAALEAHQRALELRQQVFGPRHRLVARSWSSLGTAAGANGDHATAMRHQEQALELLRETLGADHPEVADVLNNLGNAAYALGDLGEAARLFSEALAIRERALGPGHPEVAAVLSNLGNTNAERGDLAAARTQLERALGIREAVLDSNHPDVGASLSNLGAVMLDAGDVEGARELFRRAVEVKQAGLGPEHPNLVSALTNLALTEAQLSNFVDASELLARALRIREQALGPDHPKLAYTLEAVGEVSMLMGEPARAIDPLERALMIRSAQAGDPKHLAKLRFELGKALWAAGRSRSQQRARARSLIEQAEAELAEAGEGAESLRADVRAWLDAH</sequence>
<feature type="binding site" evidence="6">
    <location>
        <position position="67"/>
    </location>
    <ligand>
        <name>ATP</name>
        <dbReference type="ChEBI" id="CHEBI:30616"/>
    </ligand>
</feature>
<evidence type="ECO:0000313" key="11">
    <source>
        <dbReference type="Proteomes" id="UP000238823"/>
    </source>
</evidence>
<dbReference type="PROSITE" id="PS50005">
    <property type="entry name" value="TPR"/>
    <property type="match status" value="2"/>
</dbReference>
<dbReference type="AlphaFoldDB" id="A0A2S9XWW7"/>
<dbReference type="CDD" id="cd14014">
    <property type="entry name" value="STKc_PknB_like"/>
    <property type="match status" value="1"/>
</dbReference>
<gene>
    <name evidence="10" type="primary">prkC_35</name>
    <name evidence="10" type="ORF">ENSA7_66920</name>
</gene>